<feature type="transmembrane region" description="Helical" evidence="2">
    <location>
        <begin position="64"/>
        <end position="87"/>
    </location>
</feature>
<accession>A0ABW6WGU4</accession>
<gene>
    <name evidence="3" type="ORF">ACFY35_23885</name>
</gene>
<evidence type="ECO:0000313" key="4">
    <source>
        <dbReference type="Proteomes" id="UP001602245"/>
    </source>
</evidence>
<keyword evidence="2" id="KW-0812">Transmembrane</keyword>
<evidence type="ECO:0000313" key="3">
    <source>
        <dbReference type="EMBL" id="MFF5292494.1"/>
    </source>
</evidence>
<name>A0ABW6WGU4_9ACTN</name>
<evidence type="ECO:0000256" key="2">
    <source>
        <dbReference type="SAM" id="Phobius"/>
    </source>
</evidence>
<keyword evidence="2" id="KW-0472">Membrane</keyword>
<dbReference type="RefSeq" id="WP_387697308.1">
    <property type="nucleotide sequence ID" value="NZ_JBIAZU010000004.1"/>
</dbReference>
<feature type="compositionally biased region" description="Low complexity" evidence="1">
    <location>
        <begin position="129"/>
        <end position="152"/>
    </location>
</feature>
<feature type="compositionally biased region" description="Low complexity" evidence="1">
    <location>
        <begin position="180"/>
        <end position="211"/>
    </location>
</feature>
<organism evidence="3 4">
    <name type="scientific">Paractinoplanes globisporus</name>
    <dbReference type="NCBI Taxonomy" id="113565"/>
    <lineage>
        <taxon>Bacteria</taxon>
        <taxon>Bacillati</taxon>
        <taxon>Actinomycetota</taxon>
        <taxon>Actinomycetes</taxon>
        <taxon>Micromonosporales</taxon>
        <taxon>Micromonosporaceae</taxon>
        <taxon>Paractinoplanes</taxon>
    </lineage>
</organism>
<dbReference type="Proteomes" id="UP001602245">
    <property type="component" value="Unassembled WGS sequence"/>
</dbReference>
<reference evidence="3 4" key="1">
    <citation type="submission" date="2024-10" db="EMBL/GenBank/DDBJ databases">
        <title>The Natural Products Discovery Center: Release of the First 8490 Sequenced Strains for Exploring Actinobacteria Biosynthetic Diversity.</title>
        <authorList>
            <person name="Kalkreuter E."/>
            <person name="Kautsar S.A."/>
            <person name="Yang D."/>
            <person name="Bader C.D."/>
            <person name="Teijaro C.N."/>
            <person name="Fluegel L."/>
            <person name="Davis C.M."/>
            <person name="Simpson J.R."/>
            <person name="Lauterbach L."/>
            <person name="Steele A.D."/>
            <person name="Gui C."/>
            <person name="Meng S."/>
            <person name="Li G."/>
            <person name="Viehrig K."/>
            <person name="Ye F."/>
            <person name="Su P."/>
            <person name="Kiefer A.F."/>
            <person name="Nichols A."/>
            <person name="Cepeda A.J."/>
            <person name="Yan W."/>
            <person name="Fan B."/>
            <person name="Jiang Y."/>
            <person name="Adhikari A."/>
            <person name="Zheng C.-J."/>
            <person name="Schuster L."/>
            <person name="Cowan T.M."/>
            <person name="Smanski M.J."/>
            <person name="Chevrette M.G."/>
            <person name="De Carvalho L.P.S."/>
            <person name="Shen B."/>
        </authorList>
    </citation>
    <scope>NUCLEOTIDE SEQUENCE [LARGE SCALE GENOMIC DNA]</scope>
    <source>
        <strain evidence="3 4">NPDC000087</strain>
    </source>
</reference>
<comment type="caution">
    <text evidence="3">The sequence shown here is derived from an EMBL/GenBank/DDBJ whole genome shotgun (WGS) entry which is preliminary data.</text>
</comment>
<feature type="region of interest" description="Disordered" evidence="1">
    <location>
        <begin position="107"/>
        <end position="233"/>
    </location>
</feature>
<dbReference type="EMBL" id="JBIAZU010000004">
    <property type="protein sequence ID" value="MFF5292494.1"/>
    <property type="molecule type" value="Genomic_DNA"/>
</dbReference>
<proteinExistence type="predicted"/>
<protein>
    <submittedName>
        <fullName evidence="3">Uncharacterized protein</fullName>
    </submittedName>
</protein>
<evidence type="ECO:0000256" key="1">
    <source>
        <dbReference type="SAM" id="MobiDB-lite"/>
    </source>
</evidence>
<feature type="compositionally biased region" description="Polar residues" evidence="1">
    <location>
        <begin position="212"/>
        <end position="224"/>
    </location>
</feature>
<keyword evidence="2" id="KW-1133">Transmembrane helix</keyword>
<keyword evidence="4" id="KW-1185">Reference proteome</keyword>
<sequence>MSLLRRVRGELSGALRSMRYDMGRRPVEPPAHGPDVTSTGMNTFGGHVLEPEPARRPPRRVPMVAAFGVLTIVAAAGAYLGVVRMLAQTPAAADTFPPGPAVTSTFTPNAGIGGGPATMTRPGTTLPKAADAVPGPTTAPAVAPDPADPTVARNASPIRTTNPTKGECACGFPPVPTPTAPATSPLTSPSSGPSDSPYPSDSGDPSPSETSATPSDSAEPSDSPQARHHRRHH</sequence>